<dbReference type="AlphaFoldDB" id="A0A067SY92"/>
<dbReference type="HOGENOM" id="CLU_2812526_0_0_1"/>
<evidence type="ECO:0000313" key="2">
    <source>
        <dbReference type="EMBL" id="KDR75002.1"/>
    </source>
</evidence>
<dbReference type="EMBL" id="KL142381">
    <property type="protein sequence ID" value="KDR75002.1"/>
    <property type="molecule type" value="Genomic_DNA"/>
</dbReference>
<organism evidence="2 3">
    <name type="scientific">Galerina marginata (strain CBS 339.88)</name>
    <dbReference type="NCBI Taxonomy" id="685588"/>
    <lineage>
        <taxon>Eukaryota</taxon>
        <taxon>Fungi</taxon>
        <taxon>Dikarya</taxon>
        <taxon>Basidiomycota</taxon>
        <taxon>Agaricomycotina</taxon>
        <taxon>Agaricomycetes</taxon>
        <taxon>Agaricomycetidae</taxon>
        <taxon>Agaricales</taxon>
        <taxon>Agaricineae</taxon>
        <taxon>Strophariaceae</taxon>
        <taxon>Galerina</taxon>
    </lineage>
</organism>
<dbReference type="Proteomes" id="UP000027222">
    <property type="component" value="Unassembled WGS sequence"/>
</dbReference>
<evidence type="ECO:0000313" key="3">
    <source>
        <dbReference type="Proteomes" id="UP000027222"/>
    </source>
</evidence>
<name>A0A067SY92_GALM3</name>
<sequence>MANRDSGVPGGQFLSIASVRCMEWASVSLLVALSYLVSGIIDYISGFGKDSRPSYFIRPKARRQHRE</sequence>
<keyword evidence="3" id="KW-1185">Reference proteome</keyword>
<proteinExistence type="predicted"/>
<keyword evidence="1" id="KW-0812">Transmembrane</keyword>
<gene>
    <name evidence="2" type="ORF">GALMADRAFT_248840</name>
</gene>
<evidence type="ECO:0000256" key="1">
    <source>
        <dbReference type="SAM" id="Phobius"/>
    </source>
</evidence>
<keyword evidence="1" id="KW-1133">Transmembrane helix</keyword>
<feature type="transmembrane region" description="Helical" evidence="1">
    <location>
        <begin position="24"/>
        <end position="44"/>
    </location>
</feature>
<keyword evidence="1" id="KW-0472">Membrane</keyword>
<accession>A0A067SY92</accession>
<protein>
    <submittedName>
        <fullName evidence="2">Uncharacterized protein</fullName>
    </submittedName>
</protein>
<reference evidence="3" key="1">
    <citation type="journal article" date="2014" name="Proc. Natl. Acad. Sci. U.S.A.">
        <title>Extensive sampling of basidiomycete genomes demonstrates inadequacy of the white-rot/brown-rot paradigm for wood decay fungi.</title>
        <authorList>
            <person name="Riley R."/>
            <person name="Salamov A.A."/>
            <person name="Brown D.W."/>
            <person name="Nagy L.G."/>
            <person name="Floudas D."/>
            <person name="Held B.W."/>
            <person name="Levasseur A."/>
            <person name="Lombard V."/>
            <person name="Morin E."/>
            <person name="Otillar R."/>
            <person name="Lindquist E.A."/>
            <person name="Sun H."/>
            <person name="LaButti K.M."/>
            <person name="Schmutz J."/>
            <person name="Jabbour D."/>
            <person name="Luo H."/>
            <person name="Baker S.E."/>
            <person name="Pisabarro A.G."/>
            <person name="Walton J.D."/>
            <person name="Blanchette R.A."/>
            <person name="Henrissat B."/>
            <person name="Martin F."/>
            <person name="Cullen D."/>
            <person name="Hibbett D.S."/>
            <person name="Grigoriev I.V."/>
        </authorList>
    </citation>
    <scope>NUCLEOTIDE SEQUENCE [LARGE SCALE GENOMIC DNA]</scope>
    <source>
        <strain evidence="3">CBS 339.88</strain>
    </source>
</reference>